<comment type="caution">
    <text evidence="5">Lacks conserved residue(s) required for the propagation of feature annotation.</text>
</comment>
<feature type="binding site" evidence="5">
    <location>
        <position position="272"/>
    </location>
    <ligand>
        <name>S-adenosyl-L-methionine</name>
        <dbReference type="ChEBI" id="CHEBI:59789"/>
    </ligand>
</feature>
<protein>
    <submittedName>
        <fullName evidence="7">rRNA cytosine-C5-methylase</fullName>
    </submittedName>
</protein>
<dbReference type="CDD" id="cd02440">
    <property type="entry name" value="AdoMet_MTases"/>
    <property type="match status" value="1"/>
</dbReference>
<keyword evidence="1 5" id="KW-0489">Methyltransferase</keyword>
<dbReference type="InterPro" id="IPR023267">
    <property type="entry name" value="RCMT"/>
</dbReference>
<dbReference type="GO" id="GO:0003723">
    <property type="term" value="F:RNA binding"/>
    <property type="evidence" value="ECO:0007669"/>
    <property type="project" value="UniProtKB-UniRule"/>
</dbReference>
<keyword evidence="2 5" id="KW-0808">Transferase</keyword>
<evidence type="ECO:0000313" key="7">
    <source>
        <dbReference type="EMBL" id="OOL19561.1"/>
    </source>
</evidence>
<feature type="active site" description="Nucleophile" evidence="5">
    <location>
        <position position="371"/>
    </location>
</feature>
<keyword evidence="4 5" id="KW-0694">RNA-binding</keyword>
<accession>A0A1S8GRA0</accession>
<dbReference type="OrthoDB" id="9810297at2"/>
<dbReference type="AlphaFoldDB" id="A0A1S8GRA0"/>
<dbReference type="InterPro" id="IPR054728">
    <property type="entry name" value="RsmB-like_ferredoxin"/>
</dbReference>
<dbReference type="RefSeq" id="WP_077395370.1">
    <property type="nucleotide sequence ID" value="NZ_JATM01000001.1"/>
</dbReference>
<proteinExistence type="inferred from homology"/>
<reference evidence="7 8" key="1">
    <citation type="journal article" date="2016" name="PLoS ONE">
        <title>Whole-Genome Sequence Analysis of Bombella intestini LMG 28161T, a Novel Acetic Acid Bacterium Isolated from the Crop of a Red-Tailed Bumble Bee, Bombus lapidarius.</title>
        <authorList>
            <person name="Li L."/>
            <person name="Illeghems K."/>
            <person name="Van Kerrebroeck S."/>
            <person name="Borremans W."/>
            <person name="Cleenwerck I."/>
            <person name="Smagghe G."/>
            <person name="De Vuyst L."/>
            <person name="Vandamme P."/>
        </authorList>
    </citation>
    <scope>NUCLEOTIDE SEQUENCE [LARGE SCALE GENOMIC DNA]</scope>
    <source>
        <strain evidence="7 8">R-52487</strain>
    </source>
</reference>
<dbReference type="Pfam" id="PF22458">
    <property type="entry name" value="RsmF-B_ferredox"/>
    <property type="match status" value="1"/>
</dbReference>
<gene>
    <name evidence="7" type="ORF">AL01_00805</name>
</gene>
<evidence type="ECO:0000256" key="4">
    <source>
        <dbReference type="ARBA" id="ARBA00022884"/>
    </source>
</evidence>
<keyword evidence="8" id="KW-1185">Reference proteome</keyword>
<dbReference type="Pfam" id="PF01189">
    <property type="entry name" value="Methyltr_RsmB-F"/>
    <property type="match status" value="1"/>
</dbReference>
<dbReference type="InterPro" id="IPR001678">
    <property type="entry name" value="MeTrfase_RsmB-F_NOP2_dom"/>
</dbReference>
<dbReference type="GO" id="GO:0008173">
    <property type="term" value="F:RNA methyltransferase activity"/>
    <property type="evidence" value="ECO:0007669"/>
    <property type="project" value="InterPro"/>
</dbReference>
<dbReference type="PROSITE" id="PS51686">
    <property type="entry name" value="SAM_MT_RSMB_NOP"/>
    <property type="match status" value="1"/>
</dbReference>
<organism evidence="7 8">
    <name type="scientific">Bombella intestini</name>
    <dbReference type="NCBI Taxonomy" id="1539051"/>
    <lineage>
        <taxon>Bacteria</taxon>
        <taxon>Pseudomonadati</taxon>
        <taxon>Pseudomonadota</taxon>
        <taxon>Alphaproteobacteria</taxon>
        <taxon>Acetobacterales</taxon>
        <taxon>Acetobacteraceae</taxon>
        <taxon>Bombella</taxon>
    </lineage>
</organism>
<sequence length="437" mass="48622">MTPAARLSGAIDLLCAIQNAPHRPADAVANNFFRERRYIGGGDRRAISTLAWDVLRAWRRLHWHLRADLRYRDEDISPRLLCAAMLHFVGQPLSSIQALFNGERYAPAPLSDREMVMLEALEGQEISSEKQSLPVRLEYPDWLHPYLEEDFGDRLEEEMRALMGAPSLDLRVNLLKATREEALRRLKREGFHGEPTTLSPWGIRLEGRQPVTAAALFREGIVEIQDEGSQLIAAAVGAKPGQRLLDYCAGAAGKTLALAMTMENKGQIVACDVSRVRLDGATKRLRRAGVHNVTRHLLSEGDKWAKRREGQFDTVLVDAPCSGTGTWRRNPDARLRLTEEDIKELCVKQAAILDIAARLVRPGGKLVYATCSLLGVENQKQIASFLKRQEKYSLLPAEKRSALLPEALSNEALFSLTPHGFGTDGFFVATMEKAAAV</sequence>
<feature type="domain" description="SAM-dependent MTase RsmB/NOP-type" evidence="6">
    <location>
        <begin position="158"/>
        <end position="434"/>
    </location>
</feature>
<dbReference type="Gene3D" id="3.40.50.150">
    <property type="entry name" value="Vaccinia Virus protein VP39"/>
    <property type="match status" value="1"/>
</dbReference>
<dbReference type="PRINTS" id="PR02008">
    <property type="entry name" value="RCMTFAMILY"/>
</dbReference>
<evidence type="ECO:0000256" key="2">
    <source>
        <dbReference type="ARBA" id="ARBA00022679"/>
    </source>
</evidence>
<evidence type="ECO:0000313" key="8">
    <source>
        <dbReference type="Proteomes" id="UP000200980"/>
    </source>
</evidence>
<dbReference type="Proteomes" id="UP000200980">
    <property type="component" value="Unassembled WGS sequence"/>
</dbReference>
<dbReference type="PANTHER" id="PTHR22807">
    <property type="entry name" value="NOP2 YEAST -RELATED NOL1/NOP2/FMU SUN DOMAIN-CONTAINING"/>
    <property type="match status" value="1"/>
</dbReference>
<comment type="caution">
    <text evidence="7">The sequence shown here is derived from an EMBL/GenBank/DDBJ whole genome shotgun (WGS) entry which is preliminary data.</text>
</comment>
<evidence type="ECO:0000256" key="1">
    <source>
        <dbReference type="ARBA" id="ARBA00022603"/>
    </source>
</evidence>
<dbReference type="Gene3D" id="3.30.70.1170">
    <property type="entry name" value="Sun protein, domain 3"/>
    <property type="match status" value="1"/>
</dbReference>
<dbReference type="EMBL" id="JATM01000001">
    <property type="protein sequence ID" value="OOL19561.1"/>
    <property type="molecule type" value="Genomic_DNA"/>
</dbReference>
<feature type="binding site" evidence="5">
    <location>
        <position position="318"/>
    </location>
    <ligand>
        <name>S-adenosyl-L-methionine</name>
        <dbReference type="ChEBI" id="CHEBI:59789"/>
    </ligand>
</feature>
<dbReference type="GO" id="GO:0001510">
    <property type="term" value="P:RNA methylation"/>
    <property type="evidence" value="ECO:0007669"/>
    <property type="project" value="InterPro"/>
</dbReference>
<dbReference type="PANTHER" id="PTHR22807:SF53">
    <property type="entry name" value="RIBOSOMAL RNA SMALL SUBUNIT METHYLTRANSFERASE B-RELATED"/>
    <property type="match status" value="1"/>
</dbReference>
<dbReference type="InterPro" id="IPR029063">
    <property type="entry name" value="SAM-dependent_MTases_sf"/>
</dbReference>
<evidence type="ECO:0000259" key="6">
    <source>
        <dbReference type="PROSITE" id="PS51686"/>
    </source>
</evidence>
<dbReference type="SUPFAM" id="SSF53335">
    <property type="entry name" value="S-adenosyl-L-methionine-dependent methyltransferases"/>
    <property type="match status" value="1"/>
</dbReference>
<dbReference type="InterPro" id="IPR049560">
    <property type="entry name" value="MeTrfase_RsmB-F_NOP2_cat"/>
</dbReference>
<dbReference type="STRING" id="1539051.AL01_00805"/>
<evidence type="ECO:0000256" key="5">
    <source>
        <dbReference type="PROSITE-ProRule" id="PRU01023"/>
    </source>
</evidence>
<comment type="similarity">
    <text evidence="5">Belongs to the class I-like SAM-binding methyltransferase superfamily. RsmB/NOP family.</text>
</comment>
<keyword evidence="3 5" id="KW-0949">S-adenosyl-L-methionine</keyword>
<name>A0A1S8GRA0_9PROT</name>
<evidence type="ECO:0000256" key="3">
    <source>
        <dbReference type="ARBA" id="ARBA00022691"/>
    </source>
</evidence>